<gene>
    <name evidence="1" type="ORF">CIT26_19440</name>
</gene>
<keyword evidence="2" id="KW-1185">Reference proteome</keyword>
<reference evidence="1 2" key="1">
    <citation type="submission" date="2017-08" db="EMBL/GenBank/DDBJ databases">
        <title>Mesorhizobium wenxinae sp. nov., a novel rhizobial species isolated from root nodules of chickpea (Cicer arietinum L.).</title>
        <authorList>
            <person name="Zhang J."/>
        </authorList>
    </citation>
    <scope>NUCLEOTIDE SEQUENCE [LARGE SCALE GENOMIC DNA]</scope>
    <source>
        <strain evidence="1 2">SDW018</strain>
    </source>
</reference>
<comment type="caution">
    <text evidence="1">The sequence shown here is derived from an EMBL/GenBank/DDBJ whole genome shotgun (WGS) entry which is preliminary data.</text>
</comment>
<evidence type="ECO:0000313" key="1">
    <source>
        <dbReference type="EMBL" id="PAQ08136.1"/>
    </source>
</evidence>
<dbReference type="OrthoDB" id="2052851at2"/>
<accession>A0A271LLA5</accession>
<organism evidence="1 2">
    <name type="scientific">Mesorhizobium temperatum</name>
    <dbReference type="NCBI Taxonomy" id="241416"/>
    <lineage>
        <taxon>Bacteria</taxon>
        <taxon>Pseudomonadati</taxon>
        <taxon>Pseudomonadota</taxon>
        <taxon>Alphaproteobacteria</taxon>
        <taxon>Hyphomicrobiales</taxon>
        <taxon>Phyllobacteriaceae</taxon>
        <taxon>Mesorhizobium</taxon>
    </lineage>
</organism>
<sequence length="300" mass="32847">MSARQIFANGERWGDVTARAAFPVLLRRAMDGEPITYGGLDDILVARGQPGAIAIAYRYAAGKVGDICEALSDDLGERIPLLNAIIVNQGTNLPSDGVDEYLARSLGKTPRAIKRLSSEHRDAYAQQAIEAVFAFDGWDRVRRHLRIPFSDLEKGNPHRGKPIPPPDPKRFATGPESAAHKALKAWAAEHPTFFWSFGKFNKAKTEKILSSGDRLDVLFDNGMNMLAVEVKARSAPAEEIQRGVYQCIKYRAILRAMQLAAAKAPNGNAVLLLERKPLQSVIALAERLAVSIVTAPADLR</sequence>
<evidence type="ECO:0000313" key="2">
    <source>
        <dbReference type="Proteomes" id="UP000216442"/>
    </source>
</evidence>
<dbReference type="AlphaFoldDB" id="A0A271LLA5"/>
<name>A0A271LLA5_9HYPH</name>
<proteinExistence type="predicted"/>
<dbReference type="Proteomes" id="UP000216442">
    <property type="component" value="Unassembled WGS sequence"/>
</dbReference>
<dbReference type="RefSeq" id="WP_095494082.1">
    <property type="nucleotide sequence ID" value="NZ_NPKJ01000053.1"/>
</dbReference>
<dbReference type="EMBL" id="NPKJ01000053">
    <property type="protein sequence ID" value="PAQ08136.1"/>
    <property type="molecule type" value="Genomic_DNA"/>
</dbReference>
<protein>
    <submittedName>
        <fullName evidence="1">Uncharacterized protein</fullName>
    </submittedName>
</protein>